<dbReference type="InterPro" id="IPR013783">
    <property type="entry name" value="Ig-like_fold"/>
</dbReference>
<evidence type="ECO:0000256" key="1">
    <source>
        <dbReference type="ARBA" id="ARBA00022729"/>
    </source>
</evidence>
<feature type="chain" id="PRO_5021210804" description="Immunoglobulin V-set domain-containing protein" evidence="4">
    <location>
        <begin position="22"/>
        <end position="146"/>
    </location>
</feature>
<dbReference type="InterPro" id="IPR013106">
    <property type="entry name" value="Ig_V-set"/>
</dbReference>
<dbReference type="PANTHER" id="PTHR23268:SF110">
    <property type="entry name" value="T CELL RECEPTOR BETA VARIABLE 27"/>
    <property type="match status" value="1"/>
</dbReference>
<feature type="signal peptide" evidence="4">
    <location>
        <begin position="1"/>
        <end position="21"/>
    </location>
</feature>
<evidence type="ECO:0000256" key="3">
    <source>
        <dbReference type="SAM" id="MobiDB-lite"/>
    </source>
</evidence>
<feature type="region of interest" description="Disordered" evidence="3">
    <location>
        <begin position="125"/>
        <end position="146"/>
    </location>
</feature>
<name>A0A4X1V280_PIG</name>
<dbReference type="InterPro" id="IPR036179">
    <property type="entry name" value="Ig-like_dom_sf"/>
</dbReference>
<evidence type="ECO:0000259" key="5">
    <source>
        <dbReference type="Pfam" id="PF07686"/>
    </source>
</evidence>
<dbReference type="Gene3D" id="2.60.40.10">
    <property type="entry name" value="Immunoglobulins"/>
    <property type="match status" value="1"/>
</dbReference>
<dbReference type="AlphaFoldDB" id="A0A4X1V280"/>
<sequence>MGPPLLGWVLLCLLGAGPVEANVTQSPSHHIAETKKTLTMTCSQNMDHDAMYWYRQDPGLGPKLIYFSRNVDLVEKGDIPDGYNVSRKEKPNFPLILESASANQTSLYLCASSVSTVWHSQLLSAQKGQPQEQGGSTPPRGKLPPL</sequence>
<dbReference type="GO" id="GO:0002376">
    <property type="term" value="P:immune system process"/>
    <property type="evidence" value="ECO:0007669"/>
    <property type="project" value="UniProtKB-KW"/>
</dbReference>
<keyword evidence="1 4" id="KW-0732">Signal</keyword>
<dbReference type="InterPro" id="IPR050413">
    <property type="entry name" value="TCR_beta_variable"/>
</dbReference>
<organism evidence="6 7">
    <name type="scientific">Sus scrofa</name>
    <name type="common">Pig</name>
    <dbReference type="NCBI Taxonomy" id="9823"/>
    <lineage>
        <taxon>Eukaryota</taxon>
        <taxon>Metazoa</taxon>
        <taxon>Chordata</taxon>
        <taxon>Craniata</taxon>
        <taxon>Vertebrata</taxon>
        <taxon>Euteleostomi</taxon>
        <taxon>Mammalia</taxon>
        <taxon>Eutheria</taxon>
        <taxon>Laurasiatheria</taxon>
        <taxon>Artiodactyla</taxon>
        <taxon>Suina</taxon>
        <taxon>Suidae</taxon>
        <taxon>Sus</taxon>
    </lineage>
</organism>
<protein>
    <recommendedName>
        <fullName evidence="5">Immunoglobulin V-set domain-containing protein</fullName>
    </recommendedName>
</protein>
<keyword evidence="2" id="KW-0391">Immunity</keyword>
<evidence type="ECO:0000313" key="7">
    <source>
        <dbReference type="Proteomes" id="UP000314985"/>
    </source>
</evidence>
<evidence type="ECO:0000313" key="6">
    <source>
        <dbReference type="Ensembl" id="ENSSSCP00070035401.1"/>
    </source>
</evidence>
<dbReference type="PANTHER" id="PTHR23268">
    <property type="entry name" value="T-CELL RECEPTOR BETA CHAIN"/>
    <property type="match status" value="1"/>
</dbReference>
<evidence type="ECO:0000256" key="2">
    <source>
        <dbReference type="ARBA" id="ARBA00022859"/>
    </source>
</evidence>
<feature type="compositionally biased region" description="Polar residues" evidence="3">
    <location>
        <begin position="125"/>
        <end position="136"/>
    </location>
</feature>
<dbReference type="Proteomes" id="UP000314985">
    <property type="component" value="Chromosome 18"/>
</dbReference>
<reference evidence="6" key="2">
    <citation type="submission" date="2025-08" db="UniProtKB">
        <authorList>
            <consortium name="Ensembl"/>
        </authorList>
    </citation>
    <scope>IDENTIFICATION</scope>
</reference>
<dbReference type="Ensembl" id="ENSSSCT00070042125.1">
    <property type="protein sequence ID" value="ENSSSCP00070035401.1"/>
    <property type="gene ID" value="ENSSSCG00070021206.1"/>
</dbReference>
<evidence type="ECO:0000256" key="4">
    <source>
        <dbReference type="SAM" id="SignalP"/>
    </source>
</evidence>
<reference evidence="6 7" key="1">
    <citation type="submission" date="2017-08" db="EMBL/GenBank/DDBJ databases">
        <title>USMARCv1.0.</title>
        <authorList>
            <person name="Hannum G.I."/>
            <person name="Koren S."/>
            <person name="Schroeder S.G."/>
            <person name="Chin S.C."/>
            <person name="Nonneman D.J."/>
            <person name="Becker S.A."/>
            <person name="Rosen B.D."/>
            <person name="Bickhart D.M."/>
            <person name="Putnam N.H."/>
            <person name="Green R.E."/>
            <person name="Tuggle C.K."/>
            <person name="Liu H."/>
            <person name="Rohrer G.A."/>
            <person name="Warr A."/>
            <person name="Hall R."/>
            <person name="Kim K."/>
            <person name="Hume D.A."/>
            <person name="Talbot R."/>
            <person name="Chow W."/>
            <person name="Howe K."/>
            <person name="Schwartz A.S."/>
            <person name="Watson M."/>
            <person name="Archibald A.L."/>
            <person name="Phillippy A.M."/>
            <person name="Smith T.P.L."/>
        </authorList>
    </citation>
    <scope>NUCLEOTIDE SEQUENCE [LARGE SCALE GENOMIC DNA]</scope>
</reference>
<feature type="domain" description="Immunoglobulin V-set" evidence="5">
    <location>
        <begin position="26"/>
        <end position="114"/>
    </location>
</feature>
<dbReference type="Pfam" id="PF07686">
    <property type="entry name" value="V-set"/>
    <property type="match status" value="1"/>
</dbReference>
<accession>A0A4X1V280</accession>
<dbReference type="SUPFAM" id="SSF48726">
    <property type="entry name" value="Immunoglobulin"/>
    <property type="match status" value="1"/>
</dbReference>
<proteinExistence type="predicted"/>